<name>K3XZQ6_SETIT</name>
<dbReference type="HOGENOM" id="CLU_1809544_0_0_1"/>
<feature type="compositionally biased region" description="Basic and acidic residues" evidence="1">
    <location>
        <begin position="1"/>
        <end position="10"/>
    </location>
</feature>
<evidence type="ECO:0000313" key="3">
    <source>
        <dbReference type="Proteomes" id="UP000004995"/>
    </source>
</evidence>
<dbReference type="EnsemblPlants" id="KQL09604">
    <property type="protein sequence ID" value="KQL09604"/>
    <property type="gene ID" value="SETIT_007417mg"/>
</dbReference>
<evidence type="ECO:0000313" key="2">
    <source>
        <dbReference type="EnsemblPlants" id="KQL09604"/>
    </source>
</evidence>
<dbReference type="EMBL" id="AGNK02002237">
    <property type="status" value="NOT_ANNOTATED_CDS"/>
    <property type="molecule type" value="Genomic_DNA"/>
</dbReference>
<evidence type="ECO:0000256" key="1">
    <source>
        <dbReference type="SAM" id="MobiDB-lite"/>
    </source>
</evidence>
<keyword evidence="3" id="KW-1185">Reference proteome</keyword>
<sequence>MHARGREGQRARAGGQKQGPFELLTNSTMSILSNRNLAKVQRFRVQTMEVGNLVESKLACCQIRRILHSSRVVDSILVWYVCSLKFYPELPNSVHFAFIQSCGLHSCLRWHPVARARSSSTATAACRYLLVASICRAVACRTT</sequence>
<reference evidence="3" key="1">
    <citation type="journal article" date="2012" name="Nat. Biotechnol.">
        <title>Reference genome sequence of the model plant Setaria.</title>
        <authorList>
            <person name="Bennetzen J.L."/>
            <person name="Schmutz J."/>
            <person name="Wang H."/>
            <person name="Percifield R."/>
            <person name="Hawkins J."/>
            <person name="Pontaroli A.C."/>
            <person name="Estep M."/>
            <person name="Feng L."/>
            <person name="Vaughn J.N."/>
            <person name="Grimwood J."/>
            <person name="Jenkins J."/>
            <person name="Barry K."/>
            <person name="Lindquist E."/>
            <person name="Hellsten U."/>
            <person name="Deshpande S."/>
            <person name="Wang X."/>
            <person name="Wu X."/>
            <person name="Mitros T."/>
            <person name="Triplett J."/>
            <person name="Yang X."/>
            <person name="Ye C.Y."/>
            <person name="Mauro-Herrera M."/>
            <person name="Wang L."/>
            <person name="Li P."/>
            <person name="Sharma M."/>
            <person name="Sharma R."/>
            <person name="Ronald P.C."/>
            <person name="Panaud O."/>
            <person name="Kellogg E.A."/>
            <person name="Brutnell T.P."/>
            <person name="Doust A.N."/>
            <person name="Tuskan G.A."/>
            <person name="Rokhsar D."/>
            <person name="Devos K.M."/>
        </authorList>
    </citation>
    <scope>NUCLEOTIDE SEQUENCE [LARGE SCALE GENOMIC DNA]</scope>
    <source>
        <strain evidence="3">cv. Yugu1</strain>
    </source>
</reference>
<dbReference type="Proteomes" id="UP000004995">
    <property type="component" value="Unassembled WGS sequence"/>
</dbReference>
<dbReference type="Gramene" id="KQL09604">
    <property type="protein sequence ID" value="KQL09604"/>
    <property type="gene ID" value="SETIT_007417mg"/>
</dbReference>
<dbReference type="InParanoid" id="K3XZQ6"/>
<accession>K3XZQ6</accession>
<organism evidence="2 3">
    <name type="scientific">Setaria italica</name>
    <name type="common">Foxtail millet</name>
    <name type="synonym">Panicum italicum</name>
    <dbReference type="NCBI Taxonomy" id="4555"/>
    <lineage>
        <taxon>Eukaryota</taxon>
        <taxon>Viridiplantae</taxon>
        <taxon>Streptophyta</taxon>
        <taxon>Embryophyta</taxon>
        <taxon>Tracheophyta</taxon>
        <taxon>Spermatophyta</taxon>
        <taxon>Magnoliopsida</taxon>
        <taxon>Liliopsida</taxon>
        <taxon>Poales</taxon>
        <taxon>Poaceae</taxon>
        <taxon>PACMAD clade</taxon>
        <taxon>Panicoideae</taxon>
        <taxon>Panicodae</taxon>
        <taxon>Paniceae</taxon>
        <taxon>Cenchrinae</taxon>
        <taxon>Setaria</taxon>
    </lineage>
</organism>
<reference evidence="2" key="2">
    <citation type="submission" date="2018-08" db="UniProtKB">
        <authorList>
            <consortium name="EnsemblPlants"/>
        </authorList>
    </citation>
    <scope>IDENTIFICATION</scope>
    <source>
        <strain evidence="2">Yugu1</strain>
    </source>
</reference>
<protein>
    <submittedName>
        <fullName evidence="2">Uncharacterized protein</fullName>
    </submittedName>
</protein>
<dbReference type="AlphaFoldDB" id="K3XZQ6"/>
<proteinExistence type="predicted"/>
<feature type="region of interest" description="Disordered" evidence="1">
    <location>
        <begin position="1"/>
        <end position="20"/>
    </location>
</feature>